<organism evidence="1 2">
    <name type="scientific">Pelotomaculum schinkii</name>
    <dbReference type="NCBI Taxonomy" id="78350"/>
    <lineage>
        <taxon>Bacteria</taxon>
        <taxon>Bacillati</taxon>
        <taxon>Bacillota</taxon>
        <taxon>Clostridia</taxon>
        <taxon>Eubacteriales</taxon>
        <taxon>Desulfotomaculaceae</taxon>
        <taxon>Pelotomaculum</taxon>
    </lineage>
</organism>
<keyword evidence="2" id="KW-1185">Reference proteome</keyword>
<accession>A0A4Y7RCN7</accession>
<protein>
    <submittedName>
        <fullName evidence="1">Uncharacterized protein</fullName>
    </submittedName>
</protein>
<dbReference type="RefSeq" id="WP_427910060.1">
    <property type="nucleotide sequence ID" value="NZ_QFGA01000001.1"/>
</dbReference>
<evidence type="ECO:0000313" key="2">
    <source>
        <dbReference type="Proteomes" id="UP000298324"/>
    </source>
</evidence>
<dbReference type="AlphaFoldDB" id="A0A4Y7RCN7"/>
<dbReference type="EMBL" id="QFGA01000001">
    <property type="protein sequence ID" value="TEB06491.1"/>
    <property type="molecule type" value="Genomic_DNA"/>
</dbReference>
<reference evidence="1 2" key="1">
    <citation type="journal article" date="2018" name="Environ. Microbiol.">
        <title>Novel energy conservation strategies and behaviour of Pelotomaculum schinkii driving syntrophic propionate catabolism.</title>
        <authorList>
            <person name="Hidalgo-Ahumada C.A.P."/>
            <person name="Nobu M.K."/>
            <person name="Narihiro T."/>
            <person name="Tamaki H."/>
            <person name="Liu W.T."/>
            <person name="Kamagata Y."/>
            <person name="Stams A.J.M."/>
            <person name="Imachi H."/>
            <person name="Sousa D.Z."/>
        </authorList>
    </citation>
    <scope>NUCLEOTIDE SEQUENCE [LARGE SCALE GENOMIC DNA]</scope>
    <source>
        <strain evidence="1 2">HH</strain>
    </source>
</reference>
<comment type="caution">
    <text evidence="1">The sequence shown here is derived from an EMBL/GenBank/DDBJ whole genome shotgun (WGS) entry which is preliminary data.</text>
</comment>
<proteinExistence type="predicted"/>
<gene>
    <name evidence="1" type="ORF">Psch_00023</name>
</gene>
<name>A0A4Y7RCN7_9FIRM</name>
<evidence type="ECO:0000313" key="1">
    <source>
        <dbReference type="EMBL" id="TEB06491.1"/>
    </source>
</evidence>
<dbReference type="Proteomes" id="UP000298324">
    <property type="component" value="Unassembled WGS sequence"/>
</dbReference>
<sequence length="70" mass="8433">MIITEILSRNARLYGDDISLIEINPELQEKHKVTWREYELVEANPLAEFRRELTWREFDEYPGIFLPLNP</sequence>